<proteinExistence type="inferred from homology"/>
<keyword evidence="2 7" id="KW-0808">Transferase</keyword>
<evidence type="ECO:0000256" key="3">
    <source>
        <dbReference type="ARBA" id="ARBA00022692"/>
    </source>
</evidence>
<keyword evidence="7" id="KW-0449">Lipoprotein</keyword>
<sequence>MQHWFVYPNISPIAFRLGPIAVHWYGLAYLAGFIAVYFWMARPAGKRRLGLTPNEIQDFLVYALVGVLIGGRALFDIADMITCRQDISRVQSCHTVAQYFSHPILFIAVWQGGMAFHGGLIGVVIAIFLFLRKHPHLKFLVLGDEVVMMLPIGITITRAVNFINDELWGRICRPDHPWCMVPGDTLLWGNQYRHPSQIYEGILDLATLPILLLLYRRKPADGVVGWTWFMLYGIVRSVAELWRSPGILFLGLTGGQLLAVPMIFIGAAGIWWSVKRGERTEESLPTRVR</sequence>
<dbReference type="EMBL" id="CABL01000001">
    <property type="protein sequence ID" value="CBH74188.1"/>
    <property type="molecule type" value="Genomic_DNA"/>
</dbReference>
<feature type="transmembrane region" description="Helical" evidence="6">
    <location>
        <begin position="139"/>
        <end position="160"/>
    </location>
</feature>
<keyword evidence="4 6" id="KW-1133">Transmembrane helix</keyword>
<protein>
    <submittedName>
        <fullName evidence="7">Prolipoprotein diacylglyceryl transferase</fullName>
    </submittedName>
</protein>
<feature type="transmembrane region" description="Helical" evidence="6">
    <location>
        <begin position="104"/>
        <end position="130"/>
    </location>
</feature>
<evidence type="ECO:0000256" key="4">
    <source>
        <dbReference type="ARBA" id="ARBA00022989"/>
    </source>
</evidence>
<dbReference type="HAMAP" id="MF_01147">
    <property type="entry name" value="Lgt"/>
    <property type="match status" value="1"/>
</dbReference>
<feature type="transmembrane region" description="Helical" evidence="6">
    <location>
        <begin position="248"/>
        <end position="274"/>
    </location>
</feature>
<evidence type="ECO:0000256" key="6">
    <source>
        <dbReference type="SAM" id="Phobius"/>
    </source>
</evidence>
<dbReference type="GO" id="GO:0005886">
    <property type="term" value="C:plasma membrane"/>
    <property type="evidence" value="ECO:0007669"/>
    <property type="project" value="InterPro"/>
</dbReference>
<evidence type="ECO:0000256" key="5">
    <source>
        <dbReference type="ARBA" id="ARBA00023136"/>
    </source>
</evidence>
<name>E6PCK4_9ZZZZ</name>
<evidence type="ECO:0000313" key="7">
    <source>
        <dbReference type="EMBL" id="CBH74188.1"/>
    </source>
</evidence>
<feature type="transmembrane region" description="Helical" evidence="6">
    <location>
        <begin position="222"/>
        <end position="242"/>
    </location>
</feature>
<keyword evidence="1" id="KW-1003">Cell membrane</keyword>
<dbReference type="Pfam" id="PF01790">
    <property type="entry name" value="LGT"/>
    <property type="match status" value="1"/>
</dbReference>
<dbReference type="NCBIfam" id="TIGR00544">
    <property type="entry name" value="lgt"/>
    <property type="match status" value="1"/>
</dbReference>
<keyword evidence="3 6" id="KW-0812">Transmembrane</keyword>
<comment type="caution">
    <text evidence="7">The sequence shown here is derived from an EMBL/GenBank/DDBJ whole genome shotgun (WGS) entry which is preliminary data.</text>
</comment>
<dbReference type="GO" id="GO:0042158">
    <property type="term" value="P:lipoprotein biosynthetic process"/>
    <property type="evidence" value="ECO:0007669"/>
    <property type="project" value="InterPro"/>
</dbReference>
<evidence type="ECO:0000256" key="2">
    <source>
        <dbReference type="ARBA" id="ARBA00022679"/>
    </source>
</evidence>
<accession>E6PCK4</accession>
<reference evidence="7" key="1">
    <citation type="submission" date="2009-10" db="EMBL/GenBank/DDBJ databases">
        <title>Diversity of trophic interactions inside an arsenic-rich microbial ecosystem.</title>
        <authorList>
            <person name="Bertin P.N."/>
            <person name="Heinrich-Salmeron A."/>
            <person name="Pelletier E."/>
            <person name="Goulhen-Chollet F."/>
            <person name="Arsene-Ploetze F."/>
            <person name="Gallien S."/>
            <person name="Calteau A."/>
            <person name="Vallenet D."/>
            <person name="Casiot C."/>
            <person name="Chane-Woon-Ming B."/>
            <person name="Giloteaux L."/>
            <person name="Barakat M."/>
            <person name="Bonnefoy V."/>
            <person name="Bruneel O."/>
            <person name="Chandler M."/>
            <person name="Cleiss J."/>
            <person name="Duran R."/>
            <person name="Elbaz-Poulichet F."/>
            <person name="Fonknechten N."/>
            <person name="Lauga B."/>
            <person name="Mornico D."/>
            <person name="Ortet P."/>
            <person name="Schaeffer C."/>
            <person name="Siguier P."/>
            <person name="Alexander Thil Smith A."/>
            <person name="Van Dorsselaer A."/>
            <person name="Weissenbach J."/>
            <person name="Medigue C."/>
            <person name="Le Paslier D."/>
        </authorList>
    </citation>
    <scope>NUCLEOTIDE SEQUENCE</scope>
</reference>
<evidence type="ECO:0000256" key="1">
    <source>
        <dbReference type="ARBA" id="ARBA00022475"/>
    </source>
</evidence>
<feature type="transmembrane region" description="Helical" evidence="6">
    <location>
        <begin position="20"/>
        <end position="39"/>
    </location>
</feature>
<dbReference type="GO" id="GO:0008961">
    <property type="term" value="F:phosphatidylglycerol-prolipoprotein diacylglyceryl transferase activity"/>
    <property type="evidence" value="ECO:0007669"/>
    <property type="project" value="InterPro"/>
</dbReference>
<dbReference type="AlphaFoldDB" id="E6PCK4"/>
<feature type="transmembrane region" description="Helical" evidence="6">
    <location>
        <begin position="198"/>
        <end position="215"/>
    </location>
</feature>
<dbReference type="PANTHER" id="PTHR30589">
    <property type="entry name" value="PROLIPOPROTEIN DIACYLGLYCERYL TRANSFERASE"/>
    <property type="match status" value="1"/>
</dbReference>
<organism evidence="7">
    <name type="scientific">mine drainage metagenome</name>
    <dbReference type="NCBI Taxonomy" id="410659"/>
    <lineage>
        <taxon>unclassified sequences</taxon>
        <taxon>metagenomes</taxon>
        <taxon>ecological metagenomes</taxon>
    </lineage>
</organism>
<feature type="transmembrane region" description="Helical" evidence="6">
    <location>
        <begin position="59"/>
        <end position="75"/>
    </location>
</feature>
<dbReference type="InterPro" id="IPR001640">
    <property type="entry name" value="Lgt"/>
</dbReference>
<dbReference type="PANTHER" id="PTHR30589:SF0">
    <property type="entry name" value="PHOSPHATIDYLGLYCEROL--PROLIPOPROTEIN DIACYLGLYCERYL TRANSFERASE"/>
    <property type="match status" value="1"/>
</dbReference>
<keyword evidence="5 6" id="KW-0472">Membrane</keyword>
<gene>
    <name evidence="7" type="primary">lgt</name>
    <name evidence="7" type="ORF">CARN1_2075</name>
</gene>